<keyword evidence="2" id="KW-1185">Reference proteome</keyword>
<proteinExistence type="predicted"/>
<dbReference type="RefSeq" id="WP_011831506.1">
    <property type="nucleotide sequence ID" value="NC_008826.1"/>
</dbReference>
<keyword evidence="1" id="KW-0614">Plasmid</keyword>
<dbReference type="AlphaFoldDB" id="A2SMV2"/>
<reference evidence="1 2" key="1">
    <citation type="journal article" date="2007" name="J. Bacteriol.">
        <title>Whole-genome analysis of the methyl tert-butyl ether-degrading beta-proteobacterium Methylibium petroleiphilum PM1.</title>
        <authorList>
            <person name="Kane S.R."/>
            <person name="Chakicherla A.Y."/>
            <person name="Chain P.S.G."/>
            <person name="Schmidt R."/>
            <person name="Shin M.W."/>
            <person name="Legler T.C."/>
            <person name="Scow K.M."/>
            <person name="Larimer F.W."/>
            <person name="Lucas S.M."/>
            <person name="Richardson P.M."/>
            <person name="Hristova K.R."/>
        </authorList>
    </citation>
    <scope>NUCLEOTIDE SEQUENCE [LARGE SCALE GENOMIC DNA]</scope>
    <source>
        <strain evidence="2">ATCC BAA-1232 / LMG 22953 / PM1</strain>
        <plasmid evidence="1 2">RPME01</plasmid>
    </source>
</reference>
<gene>
    <name evidence="1" type="ordered locus">Mpe_B0112</name>
</gene>
<sequence length="104" mass="11815">MHVFQSTPKLVGNQQDKPLTYRPNTVPRIFIVDTAFGRTVKEYEGDIRSARRQALIEYGTRGYAGIQRATLDVLVEIKRCGGWMPAHVRPAVEEHERKLRGGAH</sequence>
<geneLocation type="plasmid" evidence="1 2">
    <name>RPME01</name>
</geneLocation>
<accession>A2SMV2</accession>
<dbReference type="HOGENOM" id="CLU_2246867_0_0_4"/>
<dbReference type="KEGG" id="mpt:Mpe_B0112"/>
<dbReference type="Proteomes" id="UP000000366">
    <property type="component" value="Plasmid RPME01"/>
</dbReference>
<evidence type="ECO:0000313" key="1">
    <source>
        <dbReference type="EMBL" id="ABM96891.1"/>
    </source>
</evidence>
<organism evidence="1 2">
    <name type="scientific">Methylibium petroleiphilum (strain ATCC BAA-1232 / LMG 22953 / PM1)</name>
    <dbReference type="NCBI Taxonomy" id="420662"/>
    <lineage>
        <taxon>Bacteria</taxon>
        <taxon>Pseudomonadati</taxon>
        <taxon>Pseudomonadota</taxon>
        <taxon>Betaproteobacteria</taxon>
        <taxon>Burkholderiales</taxon>
        <taxon>Sphaerotilaceae</taxon>
        <taxon>Methylibium</taxon>
    </lineage>
</organism>
<protein>
    <submittedName>
        <fullName evidence="1">Uncharacterized protein</fullName>
    </submittedName>
</protein>
<dbReference type="EMBL" id="CP000556">
    <property type="protein sequence ID" value="ABM96891.1"/>
    <property type="molecule type" value="Genomic_DNA"/>
</dbReference>
<evidence type="ECO:0000313" key="2">
    <source>
        <dbReference type="Proteomes" id="UP000000366"/>
    </source>
</evidence>
<name>A2SMV2_METPP</name>